<evidence type="ECO:0000313" key="3">
    <source>
        <dbReference type="Proteomes" id="UP000600365"/>
    </source>
</evidence>
<dbReference type="RefSeq" id="WP_189192235.1">
    <property type="nucleotide sequence ID" value="NZ_BMMM01000029.1"/>
</dbReference>
<accession>A0A917YED2</accession>
<dbReference type="Proteomes" id="UP000600365">
    <property type="component" value="Unassembled WGS sequence"/>
</dbReference>
<dbReference type="EMBL" id="BMMM01000029">
    <property type="protein sequence ID" value="GGN94053.1"/>
    <property type="molecule type" value="Genomic_DNA"/>
</dbReference>
<name>A0A917YED2_9ACTN</name>
<evidence type="ECO:0000313" key="2">
    <source>
        <dbReference type="EMBL" id="GGN94053.1"/>
    </source>
</evidence>
<dbReference type="AlphaFoldDB" id="A0A917YED2"/>
<feature type="chain" id="PRO_5038757886" evidence="1">
    <location>
        <begin position="23"/>
        <end position="59"/>
    </location>
</feature>
<reference evidence="2 3" key="1">
    <citation type="journal article" date="2014" name="Int. J. Syst. Evol. Microbiol.">
        <title>Complete genome sequence of Corynebacterium casei LMG S-19264T (=DSM 44701T), isolated from a smear-ripened cheese.</title>
        <authorList>
            <consortium name="US DOE Joint Genome Institute (JGI-PGF)"/>
            <person name="Walter F."/>
            <person name="Albersmeier A."/>
            <person name="Kalinowski J."/>
            <person name="Ruckert C."/>
        </authorList>
    </citation>
    <scope>NUCLEOTIDE SEQUENCE [LARGE SCALE GENOMIC DNA]</scope>
    <source>
        <strain evidence="2 3">CGMCC 4.7111</strain>
    </source>
</reference>
<gene>
    <name evidence="2" type="ORF">GCM10011579_093180</name>
</gene>
<evidence type="ECO:0000256" key="1">
    <source>
        <dbReference type="SAM" id="SignalP"/>
    </source>
</evidence>
<keyword evidence="3" id="KW-1185">Reference proteome</keyword>
<comment type="caution">
    <text evidence="2">The sequence shown here is derived from an EMBL/GenBank/DDBJ whole genome shotgun (WGS) entry which is preliminary data.</text>
</comment>
<keyword evidence="1" id="KW-0732">Signal</keyword>
<proteinExistence type="predicted"/>
<sequence length="59" mass="6240">MFRTILRSVLGNMVLAGALAMAAGIPAQSENANSRALEVHAQAAYSNTTLANLDDHGWQ</sequence>
<organism evidence="2 3">
    <name type="scientific">Streptomyces albiflavescens</name>
    <dbReference type="NCBI Taxonomy" id="1623582"/>
    <lineage>
        <taxon>Bacteria</taxon>
        <taxon>Bacillati</taxon>
        <taxon>Actinomycetota</taxon>
        <taxon>Actinomycetes</taxon>
        <taxon>Kitasatosporales</taxon>
        <taxon>Streptomycetaceae</taxon>
        <taxon>Streptomyces</taxon>
    </lineage>
</organism>
<feature type="signal peptide" evidence="1">
    <location>
        <begin position="1"/>
        <end position="22"/>
    </location>
</feature>
<protein>
    <submittedName>
        <fullName evidence="2">Uncharacterized protein</fullName>
    </submittedName>
</protein>